<evidence type="ECO:0000256" key="6">
    <source>
        <dbReference type="ARBA" id="ARBA00038076"/>
    </source>
</evidence>
<evidence type="ECO:0000313" key="11">
    <source>
        <dbReference type="Proteomes" id="UP000002754"/>
    </source>
</evidence>
<keyword evidence="3 7" id="KW-0812">Transmembrane</keyword>
<dbReference type="RefSeq" id="WP_004428960.1">
    <property type="nucleotide sequence ID" value="NZ_ALPT02000113.1"/>
</dbReference>
<gene>
    <name evidence="10" type="ORF">AJ85_01100</name>
    <name evidence="9" type="ORF">BALCAV_0220885</name>
</gene>
<dbReference type="GO" id="GO:0005886">
    <property type="term" value="C:plasma membrane"/>
    <property type="evidence" value="ECO:0007669"/>
    <property type="project" value="UniProtKB-SubCell"/>
</dbReference>
<protein>
    <recommendedName>
        <fullName evidence="8">ABC3 transporter permease C-terminal domain-containing protein</fullName>
    </recommendedName>
</protein>
<dbReference type="PANTHER" id="PTHR30572:SF4">
    <property type="entry name" value="ABC TRANSPORTER PERMEASE YTRF"/>
    <property type="match status" value="1"/>
</dbReference>
<reference evidence="9 11" key="1">
    <citation type="journal article" date="2014" name="Genome Announc.">
        <title>Draft Genome Sequence of Bacillus alcalophilus AV1934, a Classic Alkaliphile Isolated from Human Feces in 1934.</title>
        <authorList>
            <person name="Attie O."/>
            <person name="Jayaprakash A."/>
            <person name="Shah H."/>
            <person name="Paulsen I.T."/>
            <person name="Morino M."/>
            <person name="Takahashi Y."/>
            <person name="Narumi I."/>
            <person name="Sachidanandam R."/>
            <person name="Satoh K."/>
            <person name="Ito M."/>
            <person name="Krulwich T.A."/>
        </authorList>
    </citation>
    <scope>NUCLEOTIDE SEQUENCE [LARGE SCALE GENOMIC DNA]</scope>
    <source>
        <strain evidence="9 11">AV1934</strain>
    </source>
</reference>
<evidence type="ECO:0000256" key="2">
    <source>
        <dbReference type="ARBA" id="ARBA00022475"/>
    </source>
</evidence>
<dbReference type="STRING" id="1218173.BALCAV_0220885"/>
<evidence type="ECO:0000259" key="8">
    <source>
        <dbReference type="Pfam" id="PF02687"/>
    </source>
</evidence>
<evidence type="ECO:0000313" key="10">
    <source>
        <dbReference type="EMBL" id="THG88681.1"/>
    </source>
</evidence>
<evidence type="ECO:0000313" key="9">
    <source>
        <dbReference type="EMBL" id="KGA95682.1"/>
    </source>
</evidence>
<evidence type="ECO:0000256" key="1">
    <source>
        <dbReference type="ARBA" id="ARBA00004651"/>
    </source>
</evidence>
<comment type="similarity">
    <text evidence="6">Belongs to the ABC-4 integral membrane protein family.</text>
</comment>
<dbReference type="AlphaFoldDB" id="A0A094YQD9"/>
<evidence type="ECO:0000256" key="5">
    <source>
        <dbReference type="ARBA" id="ARBA00023136"/>
    </source>
</evidence>
<dbReference type="OrthoDB" id="9793166at2"/>
<name>A0A094YQD9_ALKAL</name>
<evidence type="ECO:0000256" key="4">
    <source>
        <dbReference type="ARBA" id="ARBA00022989"/>
    </source>
</evidence>
<dbReference type="GO" id="GO:0022857">
    <property type="term" value="F:transmembrane transporter activity"/>
    <property type="evidence" value="ECO:0007669"/>
    <property type="project" value="TreeGrafter"/>
</dbReference>
<evidence type="ECO:0000256" key="3">
    <source>
        <dbReference type="ARBA" id="ARBA00022692"/>
    </source>
</evidence>
<comment type="subcellular location">
    <subcellularLocation>
        <location evidence="1">Cell membrane</location>
        <topology evidence="1">Multi-pass membrane protein</topology>
    </subcellularLocation>
</comment>
<sequence>MIVSPVVFEEIIAGKEEGEPGYGLFLQTDDPVATQDQLDSMDDTASMSIHNSFLSRQADENMMKILSIFVYGFITLITLISIANIFNTISTSIALRKREFAMLKSVGMTPKSFNKMIYFESIFYGLKSTLYGLPISIAIMYYIYYTNQNTFSYAFELPWVNIVIVVFAVFMIVGAAMLYSMSKVKKENIIDALKQENI</sequence>
<dbReference type="PANTHER" id="PTHR30572">
    <property type="entry name" value="MEMBRANE COMPONENT OF TRANSPORTER-RELATED"/>
    <property type="match status" value="1"/>
</dbReference>
<feature type="transmembrane region" description="Helical" evidence="7">
    <location>
        <begin position="68"/>
        <end position="95"/>
    </location>
</feature>
<organism evidence="9 11">
    <name type="scientific">Alkalihalobacillus alcalophilus ATCC 27647 = CGMCC 1.3604</name>
    <dbReference type="NCBI Taxonomy" id="1218173"/>
    <lineage>
        <taxon>Bacteria</taxon>
        <taxon>Bacillati</taxon>
        <taxon>Bacillota</taxon>
        <taxon>Bacilli</taxon>
        <taxon>Bacillales</taxon>
        <taxon>Bacillaceae</taxon>
        <taxon>Alkalihalobacillus</taxon>
    </lineage>
</organism>
<dbReference type="InterPro" id="IPR050250">
    <property type="entry name" value="Macrolide_Exporter_MacB"/>
</dbReference>
<proteinExistence type="inferred from homology"/>
<evidence type="ECO:0000313" key="12">
    <source>
        <dbReference type="Proteomes" id="UP000297014"/>
    </source>
</evidence>
<keyword evidence="11" id="KW-1185">Reference proteome</keyword>
<dbReference type="EMBL" id="JALP01000340">
    <property type="protein sequence ID" value="THG88681.1"/>
    <property type="molecule type" value="Genomic_DNA"/>
</dbReference>
<keyword evidence="5 7" id="KW-0472">Membrane</keyword>
<dbReference type="EMBL" id="ALPT02000113">
    <property type="protein sequence ID" value="KGA95682.1"/>
    <property type="molecule type" value="Genomic_DNA"/>
</dbReference>
<dbReference type="Proteomes" id="UP000297014">
    <property type="component" value="Unassembled WGS sequence"/>
</dbReference>
<keyword evidence="4 7" id="KW-1133">Transmembrane helix</keyword>
<dbReference type="Pfam" id="PF02687">
    <property type="entry name" value="FtsX"/>
    <property type="match status" value="1"/>
</dbReference>
<keyword evidence="2" id="KW-1003">Cell membrane</keyword>
<dbReference type="InterPro" id="IPR003838">
    <property type="entry name" value="ABC3_permease_C"/>
</dbReference>
<evidence type="ECO:0000256" key="7">
    <source>
        <dbReference type="SAM" id="Phobius"/>
    </source>
</evidence>
<comment type="caution">
    <text evidence="9">The sequence shown here is derived from an EMBL/GenBank/DDBJ whole genome shotgun (WGS) entry which is preliminary data.</text>
</comment>
<accession>A0A094YQD9</accession>
<reference evidence="10 12" key="2">
    <citation type="submission" date="2014-01" db="EMBL/GenBank/DDBJ databases">
        <title>Draft genome sequencing of Bacillus alcalophilus CGMCC 1.3604.</title>
        <authorList>
            <person name="Yang J."/>
            <person name="Diao L."/>
            <person name="Yang S."/>
        </authorList>
    </citation>
    <scope>NUCLEOTIDE SEQUENCE [LARGE SCALE GENOMIC DNA]</scope>
    <source>
        <strain evidence="10 12">CGMCC 1.3604</strain>
    </source>
</reference>
<feature type="domain" description="ABC3 transporter permease C-terminal" evidence="8">
    <location>
        <begin position="73"/>
        <end position="189"/>
    </location>
</feature>
<dbReference type="eggNOG" id="COG0577">
    <property type="taxonomic scope" value="Bacteria"/>
</dbReference>
<feature type="transmembrane region" description="Helical" evidence="7">
    <location>
        <begin position="116"/>
        <end position="145"/>
    </location>
</feature>
<feature type="transmembrane region" description="Helical" evidence="7">
    <location>
        <begin position="157"/>
        <end position="179"/>
    </location>
</feature>
<dbReference type="Proteomes" id="UP000002754">
    <property type="component" value="Unassembled WGS sequence"/>
</dbReference>